<feature type="chain" id="PRO_5045614774" evidence="1">
    <location>
        <begin position="20"/>
        <end position="249"/>
    </location>
</feature>
<name>A0ABW2MU97_9FLAO</name>
<evidence type="ECO:0000313" key="3">
    <source>
        <dbReference type="Proteomes" id="UP001596415"/>
    </source>
</evidence>
<evidence type="ECO:0000256" key="1">
    <source>
        <dbReference type="SAM" id="SignalP"/>
    </source>
</evidence>
<feature type="signal peptide" evidence="1">
    <location>
        <begin position="1"/>
        <end position="19"/>
    </location>
</feature>
<gene>
    <name evidence="2" type="ORF">ACFQO1_12470</name>
</gene>
<reference evidence="3" key="1">
    <citation type="journal article" date="2019" name="Int. J. Syst. Evol. Microbiol.">
        <title>The Global Catalogue of Microorganisms (GCM) 10K type strain sequencing project: providing services to taxonomists for standard genome sequencing and annotation.</title>
        <authorList>
            <consortium name="The Broad Institute Genomics Platform"/>
            <consortium name="The Broad Institute Genome Sequencing Center for Infectious Disease"/>
            <person name="Wu L."/>
            <person name="Ma J."/>
        </authorList>
    </citation>
    <scope>NUCLEOTIDE SEQUENCE [LARGE SCALE GENOMIC DNA]</scope>
    <source>
        <strain evidence="3">CGMCC 1.16306</strain>
    </source>
</reference>
<proteinExistence type="predicted"/>
<protein>
    <submittedName>
        <fullName evidence="2">Uncharacterized protein</fullName>
    </submittedName>
</protein>
<sequence length="249" mass="27991">MKTFLFLSLSILIHFGSLAQSLNTNTEIKEKSNRTTSEKLCRYVAADQKGKILAGNLIKIERKISNAAVTISVTKTEGESRATASIYIDEKFVDRLVFNPDDRDTTLTKNLSEVNGKTVRLEIINQSKSAFFVYSASIETNSNSLLEKGNQIKGILLGQTKKTITSFASCTNRASILINRTDGSARAAVKIWKRNDKNWELLETKTFETLQPNNQLILNYNTSKPLKIEIKNISVKEKFKYHIDVVAVH</sequence>
<accession>A0ABW2MU97</accession>
<keyword evidence="1" id="KW-0732">Signal</keyword>
<dbReference type="RefSeq" id="WP_380218480.1">
    <property type="nucleotide sequence ID" value="NZ_JBHTBN010000007.1"/>
</dbReference>
<dbReference type="Proteomes" id="UP001596415">
    <property type="component" value="Unassembled WGS sequence"/>
</dbReference>
<evidence type="ECO:0000313" key="2">
    <source>
        <dbReference type="EMBL" id="MFC7358507.1"/>
    </source>
</evidence>
<dbReference type="EMBL" id="JBHTBN010000007">
    <property type="protein sequence ID" value="MFC7358507.1"/>
    <property type="molecule type" value="Genomic_DNA"/>
</dbReference>
<organism evidence="2 3">
    <name type="scientific">Jejudonia soesokkakensis</name>
    <dbReference type="NCBI Taxonomy" id="1323432"/>
    <lineage>
        <taxon>Bacteria</taxon>
        <taxon>Pseudomonadati</taxon>
        <taxon>Bacteroidota</taxon>
        <taxon>Flavobacteriia</taxon>
        <taxon>Flavobacteriales</taxon>
        <taxon>Flavobacteriaceae</taxon>
        <taxon>Jejudonia</taxon>
    </lineage>
</organism>
<keyword evidence="3" id="KW-1185">Reference proteome</keyword>
<comment type="caution">
    <text evidence="2">The sequence shown here is derived from an EMBL/GenBank/DDBJ whole genome shotgun (WGS) entry which is preliminary data.</text>
</comment>